<feature type="compositionally biased region" description="Pro residues" evidence="1">
    <location>
        <begin position="64"/>
        <end position="78"/>
    </location>
</feature>
<name>A0A3P6ZTL3_HYMDI</name>
<accession>A0A3P6ZTL3</accession>
<dbReference type="AlphaFoldDB" id="A0A3P6ZTL3"/>
<sequence length="115" mass="12303">MGKSSSGSGDKIRNAVLTTTPGNQELIAAVYNPDKETEMVDLYPMTIMMEQNVVVVRTALPSTLPDPDPDPPPLPPTTPSSFDPAGLSPTTGGSTTSFVLKDESFFHIIFILHTL</sequence>
<evidence type="ECO:0000313" key="3">
    <source>
        <dbReference type="Proteomes" id="UP000274504"/>
    </source>
</evidence>
<evidence type="ECO:0000256" key="1">
    <source>
        <dbReference type="SAM" id="MobiDB-lite"/>
    </source>
</evidence>
<dbReference type="Proteomes" id="UP000274504">
    <property type="component" value="Unassembled WGS sequence"/>
</dbReference>
<protein>
    <submittedName>
        <fullName evidence="2">Uncharacterized protein</fullName>
    </submittedName>
</protein>
<dbReference type="EMBL" id="UYSG01012633">
    <property type="protein sequence ID" value="VDL64919.1"/>
    <property type="molecule type" value="Genomic_DNA"/>
</dbReference>
<reference evidence="2 3" key="1">
    <citation type="submission" date="2018-11" db="EMBL/GenBank/DDBJ databases">
        <authorList>
            <consortium name="Pathogen Informatics"/>
        </authorList>
    </citation>
    <scope>NUCLEOTIDE SEQUENCE [LARGE SCALE GENOMIC DNA]</scope>
</reference>
<feature type="region of interest" description="Disordered" evidence="1">
    <location>
        <begin position="60"/>
        <end position="94"/>
    </location>
</feature>
<organism evidence="2 3">
    <name type="scientific">Hymenolepis diminuta</name>
    <name type="common">Rat tapeworm</name>
    <dbReference type="NCBI Taxonomy" id="6216"/>
    <lineage>
        <taxon>Eukaryota</taxon>
        <taxon>Metazoa</taxon>
        <taxon>Spiralia</taxon>
        <taxon>Lophotrochozoa</taxon>
        <taxon>Platyhelminthes</taxon>
        <taxon>Cestoda</taxon>
        <taxon>Eucestoda</taxon>
        <taxon>Cyclophyllidea</taxon>
        <taxon>Hymenolepididae</taxon>
        <taxon>Hymenolepis</taxon>
    </lineage>
</organism>
<proteinExistence type="predicted"/>
<evidence type="ECO:0000313" key="2">
    <source>
        <dbReference type="EMBL" id="VDL64919.1"/>
    </source>
</evidence>
<gene>
    <name evidence="2" type="ORF">HDID_LOCUS11144</name>
</gene>